<gene>
    <name evidence="1" type="ORF">EV182_000728</name>
</gene>
<reference evidence="1" key="1">
    <citation type="submission" date="2022-06" db="EMBL/GenBank/DDBJ databases">
        <title>Phylogenomic reconstructions and comparative analyses of Kickxellomycotina fungi.</title>
        <authorList>
            <person name="Reynolds N.K."/>
            <person name="Stajich J.E."/>
            <person name="Barry K."/>
            <person name="Grigoriev I.V."/>
            <person name="Crous P."/>
            <person name="Smith M.E."/>
        </authorList>
    </citation>
    <scope>NUCLEOTIDE SEQUENCE</scope>
    <source>
        <strain evidence="1">RSA 2271</strain>
    </source>
</reference>
<evidence type="ECO:0000313" key="1">
    <source>
        <dbReference type="EMBL" id="KAJ1675715.1"/>
    </source>
</evidence>
<keyword evidence="2" id="KW-1185">Reference proteome</keyword>
<evidence type="ECO:0000313" key="2">
    <source>
        <dbReference type="Proteomes" id="UP001145114"/>
    </source>
</evidence>
<accession>A0ACC1HJZ7</accession>
<protein>
    <submittedName>
        <fullName evidence="1">Uncharacterized protein</fullName>
    </submittedName>
</protein>
<organism evidence="1 2">
    <name type="scientific">Spiromyces aspiralis</name>
    <dbReference type="NCBI Taxonomy" id="68401"/>
    <lineage>
        <taxon>Eukaryota</taxon>
        <taxon>Fungi</taxon>
        <taxon>Fungi incertae sedis</taxon>
        <taxon>Zoopagomycota</taxon>
        <taxon>Kickxellomycotina</taxon>
        <taxon>Kickxellomycetes</taxon>
        <taxon>Kickxellales</taxon>
        <taxon>Kickxellaceae</taxon>
        <taxon>Spiromyces</taxon>
    </lineage>
</organism>
<comment type="caution">
    <text evidence="1">The sequence shown here is derived from an EMBL/GenBank/DDBJ whole genome shotgun (WGS) entry which is preliminary data.</text>
</comment>
<dbReference type="EMBL" id="JAMZIH010005196">
    <property type="protein sequence ID" value="KAJ1675715.1"/>
    <property type="molecule type" value="Genomic_DNA"/>
</dbReference>
<feature type="non-terminal residue" evidence="1">
    <location>
        <position position="339"/>
    </location>
</feature>
<sequence length="339" mass="37544">MAKPPASSATSQGVIDGSSLKIAAAYPKERPRPRRPCTARRLLWWSLKRLFLAYLIFTSFWTCPQYPAHPVCRAENKIYNTVVKGAANSLLSTSLGSRVHHAYQGHIVPLYLTHARPLAMKGYTAVNTHIAPAVHRVADPLCHHVKQRVAPVLDAARSRYDALIKPYVDWAVGTVSHATEAYVIPVLGPAYAGVDRFASRYAIPAAKTAWSSYLEPAYHNHIAPFCHDRLLPAARSAISRACEATRTHVAPALKRTSLAAYRSAKAYLVPASKRATLAGYRAINRHVVPPLQRGYELYLKRHVDTVVDWDKVELALSAANSFLATSTKWAAEILTELYY</sequence>
<name>A0ACC1HJZ7_9FUNG</name>
<dbReference type="Proteomes" id="UP001145114">
    <property type="component" value="Unassembled WGS sequence"/>
</dbReference>
<proteinExistence type="predicted"/>